<dbReference type="Proteomes" id="UP001219957">
    <property type="component" value="Chromosome"/>
</dbReference>
<evidence type="ECO:0000259" key="1">
    <source>
        <dbReference type="Pfam" id="PF00903"/>
    </source>
</evidence>
<dbReference type="SUPFAM" id="SSF54593">
    <property type="entry name" value="Glyoxalase/Bleomycin resistance protein/Dihydroxybiphenyl dioxygenase"/>
    <property type="match status" value="1"/>
</dbReference>
<accession>A0ABY8AVZ4</accession>
<dbReference type="RefSeq" id="WP_214757079.1">
    <property type="nucleotide sequence ID" value="NZ_CAXPIM010000048.1"/>
</dbReference>
<gene>
    <name evidence="2" type="ORF">OE059_08305</name>
</gene>
<proteinExistence type="predicted"/>
<dbReference type="Pfam" id="PF00903">
    <property type="entry name" value="Glyoxalase"/>
    <property type="match status" value="1"/>
</dbReference>
<dbReference type="InterPro" id="IPR004360">
    <property type="entry name" value="Glyas_Fos-R_dOase_dom"/>
</dbReference>
<evidence type="ECO:0000313" key="2">
    <source>
        <dbReference type="EMBL" id="WED54056.1"/>
    </source>
</evidence>
<dbReference type="EMBL" id="CP109617">
    <property type="protein sequence ID" value="WED54056.1"/>
    <property type="molecule type" value="Genomic_DNA"/>
</dbReference>
<sequence length="116" mass="13574">MNPILHKIGTIFIPVSDIQKARDWYCDLFDLSTKGEILFDHLYVIPLEGTNLVLDSNIYSKDNIIQTPLFHLNTHDIHQAYSYMTQHDIEVITPIEHEHWFNFKDLDGNVIMVCKC</sequence>
<protein>
    <submittedName>
        <fullName evidence="2">VOC family protein</fullName>
    </submittedName>
</protein>
<organism evidence="2 3">
    <name type="scientific">Exiguobacterium profundum</name>
    <dbReference type="NCBI Taxonomy" id="307643"/>
    <lineage>
        <taxon>Bacteria</taxon>
        <taxon>Bacillati</taxon>
        <taxon>Bacillota</taxon>
        <taxon>Bacilli</taxon>
        <taxon>Bacillales</taxon>
        <taxon>Bacillales Family XII. Incertae Sedis</taxon>
        <taxon>Exiguobacterium</taxon>
    </lineage>
</organism>
<reference evidence="2 3" key="1">
    <citation type="submission" date="2022-10" db="EMBL/GenBank/DDBJ databases">
        <title>Complete genome sequence of Exiguobacterium profundum TSS-3 isolated from an extremely saline-alkaline spring located in Ixtapa, Chiapas-Mexico.</title>
        <authorList>
            <person name="Rincon-Rosales R."/>
            <person name="Rogel M.A."/>
            <person name="Rincon-Molina C.I."/>
            <person name="Guerrero G."/>
            <person name="Manzano-Gomez L.A."/>
            <person name="Lopez-Lopez A."/>
            <person name="Rincon Molina F.A."/>
            <person name="Martinez-Romero E."/>
        </authorList>
    </citation>
    <scope>NUCLEOTIDE SEQUENCE [LARGE SCALE GENOMIC DNA]</scope>
    <source>
        <strain evidence="2 3">TSS-3</strain>
    </source>
</reference>
<keyword evidence="3" id="KW-1185">Reference proteome</keyword>
<name>A0ABY8AVZ4_9BACL</name>
<feature type="domain" description="Glyoxalase/fosfomycin resistance/dioxygenase" evidence="1">
    <location>
        <begin position="7"/>
        <end position="112"/>
    </location>
</feature>
<dbReference type="Gene3D" id="3.10.180.10">
    <property type="entry name" value="2,3-Dihydroxybiphenyl 1,2-Dioxygenase, domain 1"/>
    <property type="match status" value="1"/>
</dbReference>
<dbReference type="InterPro" id="IPR029068">
    <property type="entry name" value="Glyas_Bleomycin-R_OHBP_Dase"/>
</dbReference>
<evidence type="ECO:0000313" key="3">
    <source>
        <dbReference type="Proteomes" id="UP001219957"/>
    </source>
</evidence>